<feature type="transmembrane region" description="Helical" evidence="1">
    <location>
        <begin position="398"/>
        <end position="416"/>
    </location>
</feature>
<keyword evidence="1" id="KW-0472">Membrane</keyword>
<sequence>MLLKFLDQFRYKNRIEHTDDSPGNYELENKMKHTVSKSCFSLPPFASKTVFRILSSEHLEVKNDLTGEAPHHDNSTFLLYGWNNTPWAYTKKKFNCISRAISVLAIFCNGFTLIILICGFHPNFNTMSKEYVLLVFFLFFTFFLYIEFLRNSKQVSEVLQLTTTLDKYIDQKRMTIRSILFCVINTIMIALGFANDVYIIRINPDALKQRFGMTSANDQKRFSILMGLSVTAHYVWYFTIISSLSAFSLFYTMICMMFEKAFRKLDDEMAYKTEYPMKLHTTLTKLLFVVDKKINYLFLLSFVFFEAMILRITYAILFSDMSFYNYFLLFLTLQAFVLLCMMTSAAVKVHEAAQMLQERIITDPIEKCSCHSLPLMAKVVDEEVALTLWSMVSVTKTFAITSFGMIAYYVIIIGTLKAQ</sequence>
<keyword evidence="3" id="KW-1185">Reference proteome</keyword>
<evidence type="ECO:0000313" key="3">
    <source>
        <dbReference type="Proteomes" id="UP000886998"/>
    </source>
</evidence>
<feature type="transmembrane region" description="Helical" evidence="1">
    <location>
        <begin position="101"/>
        <end position="124"/>
    </location>
</feature>
<gene>
    <name evidence="2" type="primary">AVEN_16001_1</name>
    <name evidence="2" type="ORF">TNIN_239371</name>
</gene>
<accession>A0A8X7CAK5</accession>
<keyword evidence="1" id="KW-0812">Transmembrane</keyword>
<dbReference type="Proteomes" id="UP000886998">
    <property type="component" value="Unassembled WGS sequence"/>
</dbReference>
<feature type="transmembrane region" description="Helical" evidence="1">
    <location>
        <begin position="179"/>
        <end position="200"/>
    </location>
</feature>
<proteinExistence type="predicted"/>
<comment type="caution">
    <text evidence="2">The sequence shown here is derived from an EMBL/GenBank/DDBJ whole genome shotgun (WGS) entry which is preliminary data.</text>
</comment>
<dbReference type="OrthoDB" id="6434069at2759"/>
<dbReference type="AlphaFoldDB" id="A0A8X7CAK5"/>
<protein>
    <submittedName>
        <fullName evidence="2">Uncharacterized protein</fullName>
    </submittedName>
</protein>
<feature type="transmembrane region" description="Helical" evidence="1">
    <location>
        <begin position="130"/>
        <end position="149"/>
    </location>
</feature>
<organism evidence="2 3">
    <name type="scientific">Trichonephila inaurata madagascariensis</name>
    <dbReference type="NCBI Taxonomy" id="2747483"/>
    <lineage>
        <taxon>Eukaryota</taxon>
        <taxon>Metazoa</taxon>
        <taxon>Ecdysozoa</taxon>
        <taxon>Arthropoda</taxon>
        <taxon>Chelicerata</taxon>
        <taxon>Arachnida</taxon>
        <taxon>Araneae</taxon>
        <taxon>Araneomorphae</taxon>
        <taxon>Entelegynae</taxon>
        <taxon>Araneoidea</taxon>
        <taxon>Nephilidae</taxon>
        <taxon>Trichonephila</taxon>
        <taxon>Trichonephila inaurata</taxon>
    </lineage>
</organism>
<evidence type="ECO:0000256" key="1">
    <source>
        <dbReference type="SAM" id="Phobius"/>
    </source>
</evidence>
<dbReference type="EMBL" id="BMAV01014157">
    <property type="protein sequence ID" value="GFY62268.1"/>
    <property type="molecule type" value="Genomic_DNA"/>
</dbReference>
<reference evidence="2" key="1">
    <citation type="submission" date="2020-08" db="EMBL/GenBank/DDBJ databases">
        <title>Multicomponent nature underlies the extraordinary mechanical properties of spider dragline silk.</title>
        <authorList>
            <person name="Kono N."/>
            <person name="Nakamura H."/>
            <person name="Mori M."/>
            <person name="Yoshida Y."/>
            <person name="Ohtoshi R."/>
            <person name="Malay A.D."/>
            <person name="Moran D.A.P."/>
            <person name="Tomita M."/>
            <person name="Numata K."/>
            <person name="Arakawa K."/>
        </authorList>
    </citation>
    <scope>NUCLEOTIDE SEQUENCE</scope>
</reference>
<feature type="transmembrane region" description="Helical" evidence="1">
    <location>
        <begin position="323"/>
        <end position="347"/>
    </location>
</feature>
<feature type="transmembrane region" description="Helical" evidence="1">
    <location>
        <begin position="294"/>
        <end position="317"/>
    </location>
</feature>
<feature type="transmembrane region" description="Helical" evidence="1">
    <location>
        <begin position="234"/>
        <end position="254"/>
    </location>
</feature>
<name>A0A8X7CAK5_9ARAC</name>
<keyword evidence="1" id="KW-1133">Transmembrane helix</keyword>
<evidence type="ECO:0000313" key="2">
    <source>
        <dbReference type="EMBL" id="GFY62268.1"/>
    </source>
</evidence>